<dbReference type="RefSeq" id="WP_420314506.1">
    <property type="nucleotide sequence ID" value="NZ_JANFXK010000004.1"/>
</dbReference>
<reference evidence="1 2" key="1">
    <citation type="submission" date="2022-06" db="EMBL/GenBank/DDBJ databases">
        <title>Isolation of gut microbiota from human fecal samples.</title>
        <authorList>
            <person name="Pamer E.G."/>
            <person name="Barat B."/>
            <person name="Waligurski E."/>
            <person name="Medina S."/>
            <person name="Paddock L."/>
            <person name="Mostad J."/>
        </authorList>
    </citation>
    <scope>NUCLEOTIDE SEQUENCE [LARGE SCALE GENOMIC DNA]</scope>
    <source>
        <strain evidence="1 2">SL.3.17</strain>
    </source>
</reference>
<dbReference type="Gene3D" id="3.40.50.850">
    <property type="entry name" value="Isochorismatase-like"/>
    <property type="match status" value="1"/>
</dbReference>
<name>A0ABT1RMF3_9FIRM</name>
<dbReference type="EMBL" id="JANFXK010000004">
    <property type="protein sequence ID" value="MCQ4636116.1"/>
    <property type="molecule type" value="Genomic_DNA"/>
</dbReference>
<keyword evidence="2" id="KW-1185">Reference proteome</keyword>
<accession>A0ABT1RMF3</accession>
<protein>
    <submittedName>
        <fullName evidence="1">Isochorismatase family protein</fullName>
    </submittedName>
</protein>
<sequence length="96" mass="11147">MVIDMQADYIGEKSKNNYYSHDLIEKINEKIAVFQKQESPVIYVKNVGRRKKEPYISDFVYGFSVVMPIKCVGIKDRGRFANTRKKLTEANVIIVE</sequence>
<gene>
    <name evidence="1" type="ORF">NE619_05200</name>
</gene>
<organism evidence="1 2">
    <name type="scientific">Anaerovorax odorimutans</name>
    <dbReference type="NCBI Taxonomy" id="109327"/>
    <lineage>
        <taxon>Bacteria</taxon>
        <taxon>Bacillati</taxon>
        <taxon>Bacillota</taxon>
        <taxon>Clostridia</taxon>
        <taxon>Peptostreptococcales</taxon>
        <taxon>Anaerovoracaceae</taxon>
        <taxon>Anaerovorax</taxon>
    </lineage>
</organism>
<comment type="caution">
    <text evidence="1">The sequence shown here is derived from an EMBL/GenBank/DDBJ whole genome shotgun (WGS) entry which is preliminary data.</text>
</comment>
<proteinExistence type="predicted"/>
<dbReference type="Proteomes" id="UP001524502">
    <property type="component" value="Unassembled WGS sequence"/>
</dbReference>
<dbReference type="InterPro" id="IPR036380">
    <property type="entry name" value="Isochorismatase-like_sf"/>
</dbReference>
<evidence type="ECO:0000313" key="1">
    <source>
        <dbReference type="EMBL" id="MCQ4636116.1"/>
    </source>
</evidence>
<evidence type="ECO:0000313" key="2">
    <source>
        <dbReference type="Proteomes" id="UP001524502"/>
    </source>
</evidence>